<dbReference type="PROSITE" id="PS50093">
    <property type="entry name" value="PKD"/>
    <property type="match status" value="1"/>
</dbReference>
<evidence type="ECO:0000313" key="4">
    <source>
        <dbReference type="Proteomes" id="UP000233435"/>
    </source>
</evidence>
<dbReference type="InterPro" id="IPR013783">
    <property type="entry name" value="Ig-like_fold"/>
</dbReference>
<dbReference type="CDD" id="cd00146">
    <property type="entry name" value="PKD"/>
    <property type="match status" value="1"/>
</dbReference>
<dbReference type="AlphaFoldDB" id="A0A2N3HH43"/>
<dbReference type="InterPro" id="IPR035986">
    <property type="entry name" value="PKD_dom_sf"/>
</dbReference>
<dbReference type="NCBIfam" id="TIGR04131">
    <property type="entry name" value="Bac_Flav_CTERM"/>
    <property type="match status" value="1"/>
</dbReference>
<dbReference type="Proteomes" id="UP000233435">
    <property type="component" value="Unassembled WGS sequence"/>
</dbReference>
<dbReference type="InterPro" id="IPR015943">
    <property type="entry name" value="WD40/YVTN_repeat-like_dom_sf"/>
</dbReference>
<name>A0A2N3HH43_9FLAO</name>
<evidence type="ECO:0000256" key="1">
    <source>
        <dbReference type="SAM" id="SignalP"/>
    </source>
</evidence>
<dbReference type="SUPFAM" id="SSF69322">
    <property type="entry name" value="Tricorn protease domain 2"/>
    <property type="match status" value="1"/>
</dbReference>
<feature type="chain" id="PRO_5014671839" description="PKD domain-containing protein" evidence="1">
    <location>
        <begin position="23"/>
        <end position="1096"/>
    </location>
</feature>
<dbReference type="InterPro" id="IPR022409">
    <property type="entry name" value="PKD/Chitinase_dom"/>
</dbReference>
<gene>
    <name evidence="3" type="ORF">CSW08_14380</name>
</gene>
<accession>A0A2N3HH43</accession>
<reference evidence="3 4" key="1">
    <citation type="submission" date="2017-12" db="EMBL/GenBank/DDBJ databases">
        <title>Confluentibacter flavum sp. nov., isolated from the saline lake.</title>
        <authorList>
            <person name="Yu L."/>
        </authorList>
    </citation>
    <scope>NUCLEOTIDE SEQUENCE [LARGE SCALE GENOMIC DNA]</scope>
    <source>
        <strain evidence="3 4">3B</strain>
    </source>
</reference>
<feature type="signal peptide" evidence="1">
    <location>
        <begin position="1"/>
        <end position="22"/>
    </location>
</feature>
<evidence type="ECO:0000313" key="3">
    <source>
        <dbReference type="EMBL" id="PKQ44281.1"/>
    </source>
</evidence>
<dbReference type="Pfam" id="PF18911">
    <property type="entry name" value="PKD_4"/>
    <property type="match status" value="1"/>
</dbReference>
<comment type="caution">
    <text evidence="3">The sequence shown here is derived from an EMBL/GenBank/DDBJ whole genome shotgun (WGS) entry which is preliminary data.</text>
</comment>
<keyword evidence="1" id="KW-0732">Signal</keyword>
<dbReference type="SMART" id="SM00089">
    <property type="entry name" value="PKD"/>
    <property type="match status" value="2"/>
</dbReference>
<dbReference type="SUPFAM" id="SSF49299">
    <property type="entry name" value="PKD domain"/>
    <property type="match status" value="2"/>
</dbReference>
<protein>
    <recommendedName>
        <fullName evidence="2">PKD domain-containing protein</fullName>
    </recommendedName>
</protein>
<dbReference type="OrthoDB" id="9765926at2"/>
<dbReference type="Pfam" id="PF13585">
    <property type="entry name" value="CHU_C"/>
    <property type="match status" value="1"/>
</dbReference>
<keyword evidence="4" id="KW-1185">Reference proteome</keyword>
<organism evidence="3 4">
    <name type="scientific">Confluentibacter flavum</name>
    <dbReference type="NCBI Taxonomy" id="1909700"/>
    <lineage>
        <taxon>Bacteria</taxon>
        <taxon>Pseudomonadati</taxon>
        <taxon>Bacteroidota</taxon>
        <taxon>Flavobacteriia</taxon>
        <taxon>Flavobacteriales</taxon>
        <taxon>Flavobacteriaceae</taxon>
        <taxon>Confluentibacter</taxon>
    </lineage>
</organism>
<feature type="domain" description="PKD" evidence="2">
    <location>
        <begin position="398"/>
        <end position="442"/>
    </location>
</feature>
<evidence type="ECO:0000259" key="2">
    <source>
        <dbReference type="PROSITE" id="PS50093"/>
    </source>
</evidence>
<dbReference type="Gene3D" id="2.130.10.10">
    <property type="entry name" value="YVTN repeat-like/Quinoprotein amine dehydrogenase"/>
    <property type="match status" value="1"/>
</dbReference>
<dbReference type="EMBL" id="PJEO01000051">
    <property type="protein sequence ID" value="PKQ44281.1"/>
    <property type="molecule type" value="Genomic_DNA"/>
</dbReference>
<proteinExistence type="predicted"/>
<dbReference type="InterPro" id="IPR026341">
    <property type="entry name" value="T9SS_type_B"/>
</dbReference>
<dbReference type="Gene3D" id="2.60.40.10">
    <property type="entry name" value="Immunoglobulins"/>
    <property type="match status" value="2"/>
</dbReference>
<dbReference type="InterPro" id="IPR000601">
    <property type="entry name" value="PKD_dom"/>
</dbReference>
<dbReference type="RefSeq" id="WP_106660565.1">
    <property type="nucleotide sequence ID" value="NZ_PJEO01000051.1"/>
</dbReference>
<sequence length="1096" mass="121160">MGTLRLAIFIAFNLFLALNSFAQKEANIWYFGNGAGLDFNSSSAVVLTDGQTQALGSACMSDSNGNLLFYSDGITVWNRNHTVMQNGMGLLAGLDLEYSGQFVIAIPKPNSLNIYYIFTSDHTFGLRYSEIDMSLDNGFGAITNIKNVYLSPANTTISAVHHANGQDIWVLTHGWANTEFYSILVTSSGVITTPVTSYGYPLTSYWYGVLKFSPNGQKLVTMGDETSVALFNFDNTTGLVSDPLKINLGVSFGLLGAEFSPSGNVLYISGSFYNSNFTYNLWQFDLTATNISSSKVIISSAIESQWVYQMQLAPDQKIYAAGSASTGYISTINFPEIIGTACNFETQGIYLNGGNAGDALPQFIQSYFYVNIETENVCYGEPTQFQFNSSKSYDSLLWDFGDGYTSTDEKPLHTYNNVGDYTVTLTGTSGLKTTTATKVLTIYEKPIAYPVADQILCAQKETEVFYDLSTHAPTVLNGQDPNIFKLTYYLKTEGEPDFELPFPPGDIPIAEIRTNNNVGIFNIKINIRNINHPECEDSVVFNIHLTAIPNPSQTIVDLNSCDNLSVGTDSDGFVLFNLTQKETEILNGELPNDFDIKYFKDADLSNEIILPSQYQNTASNETIYVEISNKIHPECKATTSFKIKVFALPTVLEQVDLKQCDDDVDGFSLFNLNEIIDEITPNAINEIVTFHETEADAISGTFPIANVTAYKNETVSFDTLWARIENSSGCFKTSQVDLTVTTTQIPGTFLREYYACDAMENGIAAFDFSIVNGEILDMFPSGQELVINYYRNEADALSETNPIADISNYSNIGYPYNQDIYVRVDSKIDNDCIGLGSHIKLHVEPLPEFNIETPQIVCSSDPLFTVILDPLEADPLETFTYSWMLNGIEIATSPTLTVSTPGTYSIALTKTNGTGCSNSKEVFVNASETADITLTDVVIVDLSENNSITIKNPSSLGNGDYWFALESTNGLISYPYQDEPIFENLKSGIYTLFVEDKKGCGLVTLPISVIGYPKFFTPNNDGVNDTWHIQGINAFIQSQTNIYIFDRYGKLLKQLNPNENGWDGTYNGYALTTDDYWFKLSLQDGRTVMGHFALKR</sequence>